<keyword evidence="2" id="KW-1185">Reference proteome</keyword>
<comment type="caution">
    <text evidence="1">The sequence shown here is derived from an EMBL/GenBank/DDBJ whole genome shotgun (WGS) entry which is preliminary data.</text>
</comment>
<sequence>MSAHLSVNATGIIINNGPLQQQQSSDSSQENEDTRSTAYILRHRLTSLPFTMRWCVVIRALNTTTQLALPTLSISVSAIRGTFTVVSWVACSRSEEHRGEERQKVRWWIPAGGETRRWDGVR</sequence>
<gene>
    <name evidence="1" type="ORF">EYF80_032087</name>
</gene>
<name>A0A4Z2GW83_9TELE</name>
<organism evidence="1 2">
    <name type="scientific">Liparis tanakae</name>
    <name type="common">Tanaka's snailfish</name>
    <dbReference type="NCBI Taxonomy" id="230148"/>
    <lineage>
        <taxon>Eukaryota</taxon>
        <taxon>Metazoa</taxon>
        <taxon>Chordata</taxon>
        <taxon>Craniata</taxon>
        <taxon>Vertebrata</taxon>
        <taxon>Euteleostomi</taxon>
        <taxon>Actinopterygii</taxon>
        <taxon>Neopterygii</taxon>
        <taxon>Teleostei</taxon>
        <taxon>Neoteleostei</taxon>
        <taxon>Acanthomorphata</taxon>
        <taxon>Eupercaria</taxon>
        <taxon>Perciformes</taxon>
        <taxon>Cottioidei</taxon>
        <taxon>Cottales</taxon>
        <taxon>Liparidae</taxon>
        <taxon>Liparis</taxon>
    </lineage>
</organism>
<protein>
    <submittedName>
        <fullName evidence="1">Uncharacterized protein</fullName>
    </submittedName>
</protein>
<accession>A0A4Z2GW83</accession>
<dbReference type="Proteomes" id="UP000314294">
    <property type="component" value="Unassembled WGS sequence"/>
</dbReference>
<reference evidence="1 2" key="1">
    <citation type="submission" date="2019-03" db="EMBL/GenBank/DDBJ databases">
        <title>First draft genome of Liparis tanakae, snailfish: a comprehensive survey of snailfish specific genes.</title>
        <authorList>
            <person name="Kim W."/>
            <person name="Song I."/>
            <person name="Jeong J.-H."/>
            <person name="Kim D."/>
            <person name="Kim S."/>
            <person name="Ryu S."/>
            <person name="Song J.Y."/>
            <person name="Lee S.K."/>
        </authorList>
    </citation>
    <scope>NUCLEOTIDE SEQUENCE [LARGE SCALE GENOMIC DNA]</scope>
    <source>
        <tissue evidence="1">Muscle</tissue>
    </source>
</reference>
<dbReference type="EMBL" id="SRLO01000398">
    <property type="protein sequence ID" value="TNN57719.1"/>
    <property type="molecule type" value="Genomic_DNA"/>
</dbReference>
<dbReference type="AlphaFoldDB" id="A0A4Z2GW83"/>
<evidence type="ECO:0000313" key="2">
    <source>
        <dbReference type="Proteomes" id="UP000314294"/>
    </source>
</evidence>
<evidence type="ECO:0000313" key="1">
    <source>
        <dbReference type="EMBL" id="TNN57719.1"/>
    </source>
</evidence>
<proteinExistence type="predicted"/>